<dbReference type="SUPFAM" id="SSF55729">
    <property type="entry name" value="Acyl-CoA N-acyltransferases (Nat)"/>
    <property type="match status" value="1"/>
</dbReference>
<keyword evidence="2 6" id="KW-0808">Transferase</keyword>
<dbReference type="InterPro" id="IPR007471">
    <property type="entry name" value="N-end_Aminoacyl_Trfase_N"/>
</dbReference>
<dbReference type="EMBL" id="CP036272">
    <property type="protein sequence ID" value="QDT60302.1"/>
    <property type="molecule type" value="Genomic_DNA"/>
</dbReference>
<gene>
    <name evidence="6" type="ORF">SV7mr_28220</name>
</gene>
<dbReference type="PIRSF" id="PIRSF037208">
    <property type="entry name" value="ATE_pro_prd"/>
    <property type="match status" value="1"/>
</dbReference>
<proteinExistence type="predicted"/>
<sequence length="251" mass="28481">MRPPTDTADDPIDALLHSEASTADQLMPCPYLDDQLACLPLRLPRGSLSGVDVDLLLATGFRRSGLFWYRTRCPACNQCVPVRVPVHTMRPSRSQRRVVKRAQVDLKRQVEVPRSDAVRLELFNRHRLERGLGERALSMQDYEEFLVHSSAVSLELSFWLGQRLVAVSIADLGEQSISAVYTYFAPSYSKYSLGTLAVLQLADLAASCQRELLYLGYYVRANPHLNYKARFKPQQCLRDGQWQDHQESALL</sequence>
<dbReference type="NCBIfam" id="NF002346">
    <property type="entry name" value="PRK01305.2-3"/>
    <property type="match status" value="1"/>
</dbReference>
<evidence type="ECO:0000256" key="3">
    <source>
        <dbReference type="ARBA" id="ARBA00023315"/>
    </source>
</evidence>
<dbReference type="PANTHER" id="PTHR21367:SF1">
    <property type="entry name" value="ARGINYL-TRNA--PROTEIN TRANSFERASE 1"/>
    <property type="match status" value="1"/>
</dbReference>
<dbReference type="OrthoDB" id="9782022at2"/>
<dbReference type="PANTHER" id="PTHR21367">
    <property type="entry name" value="ARGININE-TRNA-PROTEIN TRANSFERASE 1"/>
    <property type="match status" value="1"/>
</dbReference>
<protein>
    <submittedName>
        <fullName evidence="6">Arginyl-tRNA-protein transferase</fullName>
    </submittedName>
</protein>
<dbReference type="InterPro" id="IPR017138">
    <property type="entry name" value="Asp_Glu_LeuTrfase"/>
</dbReference>
<accession>A0A517SVY9</accession>
<reference evidence="6 7" key="1">
    <citation type="submission" date="2019-02" db="EMBL/GenBank/DDBJ databases">
        <title>Deep-cultivation of Planctomycetes and their phenomic and genomic characterization uncovers novel biology.</title>
        <authorList>
            <person name="Wiegand S."/>
            <person name="Jogler M."/>
            <person name="Boedeker C."/>
            <person name="Pinto D."/>
            <person name="Vollmers J."/>
            <person name="Rivas-Marin E."/>
            <person name="Kohn T."/>
            <person name="Peeters S.H."/>
            <person name="Heuer A."/>
            <person name="Rast P."/>
            <person name="Oberbeckmann S."/>
            <person name="Bunk B."/>
            <person name="Jeske O."/>
            <person name="Meyerdierks A."/>
            <person name="Storesund J.E."/>
            <person name="Kallscheuer N."/>
            <person name="Luecker S."/>
            <person name="Lage O.M."/>
            <person name="Pohl T."/>
            <person name="Merkel B.J."/>
            <person name="Hornburger P."/>
            <person name="Mueller R.-W."/>
            <person name="Bruemmer F."/>
            <person name="Labrenz M."/>
            <person name="Spormann A.M."/>
            <person name="Op den Camp H."/>
            <person name="Overmann J."/>
            <person name="Amann R."/>
            <person name="Jetten M.S.M."/>
            <person name="Mascher T."/>
            <person name="Medema M.H."/>
            <person name="Devos D.P."/>
            <person name="Kaster A.-K."/>
            <person name="Ovreas L."/>
            <person name="Rohde M."/>
            <person name="Galperin M.Y."/>
            <person name="Jogler C."/>
        </authorList>
    </citation>
    <scope>NUCLEOTIDE SEQUENCE [LARGE SCALE GENOMIC DNA]</scope>
    <source>
        <strain evidence="6 7">SV_7m_r</strain>
    </source>
</reference>
<dbReference type="InterPro" id="IPR016181">
    <property type="entry name" value="Acyl_CoA_acyltransferase"/>
</dbReference>
<dbReference type="GO" id="GO:0005737">
    <property type="term" value="C:cytoplasm"/>
    <property type="evidence" value="ECO:0007669"/>
    <property type="project" value="TreeGrafter"/>
</dbReference>
<feature type="domain" description="N-end rule aminoacyl transferase C-terminal" evidence="5">
    <location>
        <begin position="120"/>
        <end position="237"/>
    </location>
</feature>
<evidence type="ECO:0000259" key="5">
    <source>
        <dbReference type="Pfam" id="PF04377"/>
    </source>
</evidence>
<name>A0A517SVY9_9BACT</name>
<keyword evidence="3" id="KW-0012">Acyltransferase</keyword>
<evidence type="ECO:0000256" key="2">
    <source>
        <dbReference type="ARBA" id="ARBA00022679"/>
    </source>
</evidence>
<organism evidence="6 7">
    <name type="scientific">Stieleria bergensis</name>
    <dbReference type="NCBI Taxonomy" id="2528025"/>
    <lineage>
        <taxon>Bacteria</taxon>
        <taxon>Pseudomonadati</taxon>
        <taxon>Planctomycetota</taxon>
        <taxon>Planctomycetia</taxon>
        <taxon>Pirellulales</taxon>
        <taxon>Pirellulaceae</taxon>
        <taxon>Stieleria</taxon>
    </lineage>
</organism>
<dbReference type="GO" id="GO:0071596">
    <property type="term" value="P:ubiquitin-dependent protein catabolic process via the N-end rule pathway"/>
    <property type="evidence" value="ECO:0007669"/>
    <property type="project" value="InterPro"/>
</dbReference>
<dbReference type="GO" id="GO:0008914">
    <property type="term" value="F:leucyl-tRNA--protein transferase activity"/>
    <property type="evidence" value="ECO:0007669"/>
    <property type="project" value="InterPro"/>
</dbReference>
<keyword evidence="1" id="KW-0963">Cytoplasm</keyword>
<dbReference type="Proteomes" id="UP000315003">
    <property type="component" value="Chromosome"/>
</dbReference>
<evidence type="ECO:0000313" key="7">
    <source>
        <dbReference type="Proteomes" id="UP000315003"/>
    </source>
</evidence>
<evidence type="ECO:0000259" key="4">
    <source>
        <dbReference type="Pfam" id="PF04376"/>
    </source>
</evidence>
<dbReference type="InterPro" id="IPR007472">
    <property type="entry name" value="N-end_Aminoacyl_Trfase_C"/>
</dbReference>
<feature type="domain" description="N-end aminoacyl transferase N-terminal" evidence="4">
    <location>
        <begin position="28"/>
        <end position="97"/>
    </location>
</feature>
<keyword evidence="7" id="KW-1185">Reference proteome</keyword>
<dbReference type="AlphaFoldDB" id="A0A517SVY9"/>
<evidence type="ECO:0000313" key="6">
    <source>
        <dbReference type="EMBL" id="QDT60302.1"/>
    </source>
</evidence>
<dbReference type="Pfam" id="PF04376">
    <property type="entry name" value="ATE_N"/>
    <property type="match status" value="1"/>
</dbReference>
<dbReference type="RefSeq" id="WP_145272802.1">
    <property type="nucleotide sequence ID" value="NZ_CP036272.1"/>
</dbReference>
<dbReference type="GO" id="GO:0004057">
    <property type="term" value="F:arginyl-tRNA--protein transferase activity"/>
    <property type="evidence" value="ECO:0007669"/>
    <property type="project" value="InterPro"/>
</dbReference>
<dbReference type="Pfam" id="PF04377">
    <property type="entry name" value="ATE_C"/>
    <property type="match status" value="1"/>
</dbReference>
<dbReference type="InterPro" id="IPR030700">
    <property type="entry name" value="N-end_Aminoacyl_Trfase"/>
</dbReference>
<evidence type="ECO:0000256" key="1">
    <source>
        <dbReference type="ARBA" id="ARBA00022490"/>
    </source>
</evidence>